<organism evidence="1 2">
    <name type="scientific">Lentibacillus salinarum</name>
    <dbReference type="NCBI Taxonomy" id="446820"/>
    <lineage>
        <taxon>Bacteria</taxon>
        <taxon>Bacillati</taxon>
        <taxon>Bacillota</taxon>
        <taxon>Bacilli</taxon>
        <taxon>Bacillales</taxon>
        <taxon>Bacillaceae</taxon>
        <taxon>Lentibacillus</taxon>
    </lineage>
</organism>
<dbReference type="InterPro" id="IPR029063">
    <property type="entry name" value="SAM-dependent_MTases_sf"/>
</dbReference>
<evidence type="ECO:0000313" key="2">
    <source>
        <dbReference type="Proteomes" id="UP001597178"/>
    </source>
</evidence>
<keyword evidence="1" id="KW-0489">Methyltransferase</keyword>
<reference evidence="2" key="1">
    <citation type="journal article" date="2019" name="Int. J. Syst. Evol. Microbiol.">
        <title>The Global Catalogue of Microorganisms (GCM) 10K type strain sequencing project: providing services to taxonomists for standard genome sequencing and annotation.</title>
        <authorList>
            <consortium name="The Broad Institute Genomics Platform"/>
            <consortium name="The Broad Institute Genome Sequencing Center for Infectious Disease"/>
            <person name="Wu L."/>
            <person name="Ma J."/>
        </authorList>
    </citation>
    <scope>NUCLEOTIDE SEQUENCE [LARGE SCALE GENOMIC DNA]</scope>
    <source>
        <strain evidence="2">CCUG 54822</strain>
    </source>
</reference>
<comment type="caution">
    <text evidence="1">The sequence shown here is derived from an EMBL/GenBank/DDBJ whole genome shotgun (WGS) entry which is preliminary data.</text>
</comment>
<keyword evidence="2" id="KW-1185">Reference proteome</keyword>
<accession>A0ABW3ZWY5</accession>
<keyword evidence="1" id="KW-0808">Transferase</keyword>
<dbReference type="Gene3D" id="3.40.50.150">
    <property type="entry name" value="Vaccinia Virus protein VP39"/>
    <property type="match status" value="1"/>
</dbReference>
<dbReference type="SUPFAM" id="SSF53335">
    <property type="entry name" value="S-adenosyl-L-methionine-dependent methyltransferases"/>
    <property type="match status" value="1"/>
</dbReference>
<evidence type="ECO:0000313" key="1">
    <source>
        <dbReference type="EMBL" id="MFD1362764.1"/>
    </source>
</evidence>
<proteinExistence type="predicted"/>
<dbReference type="EMBL" id="JBHTNH010000028">
    <property type="protein sequence ID" value="MFD1362764.1"/>
    <property type="molecule type" value="Genomic_DNA"/>
</dbReference>
<dbReference type="GO" id="GO:0008168">
    <property type="term" value="F:methyltransferase activity"/>
    <property type="evidence" value="ECO:0007669"/>
    <property type="project" value="UniProtKB-KW"/>
</dbReference>
<name>A0ABW3ZWY5_9BACI</name>
<dbReference type="GO" id="GO:0032259">
    <property type="term" value="P:methylation"/>
    <property type="evidence" value="ECO:0007669"/>
    <property type="project" value="UniProtKB-KW"/>
</dbReference>
<protein>
    <submittedName>
        <fullName evidence="1">DNA methylase N-4/N-6</fullName>
    </submittedName>
</protein>
<gene>
    <name evidence="1" type="ORF">ACFQ4A_13975</name>
</gene>
<dbReference type="Proteomes" id="UP001597178">
    <property type="component" value="Unassembled WGS sequence"/>
</dbReference>
<sequence length="283" mass="31940">MLKYFQPGQFTELFGGSGTGYDVAREMGYTDSVHMDLNEGFGQDFHQALRSGELNGKIGGWNALTDDIPVSSEFVFSHPPYHNMVVYSGSQWGKPHADDLSRCASYEEFIQKLNLVNAKVYASLKSGGRHAILIGDLRRKGKYYSIIKDMAYYGELESHMIKAQHHCLSDNNSYSGNFIRISHEHLLVFRKQGVWVVPITAVKKGVRNLTESDTPTWRDLVAASMEHLGGKATLEQIYSLLQGCEKAVHNTNWKAKIRQTLQMYPDFHRVKRGVYQSNSKVAA</sequence>